<comment type="caution">
    <text evidence="2">The sequence shown here is derived from an EMBL/GenBank/DDBJ whole genome shotgun (WGS) entry which is preliminary data.</text>
</comment>
<evidence type="ECO:0000313" key="2">
    <source>
        <dbReference type="EMBL" id="MPC92757.1"/>
    </source>
</evidence>
<protein>
    <submittedName>
        <fullName evidence="2">Uncharacterized protein</fullName>
    </submittedName>
</protein>
<evidence type="ECO:0000256" key="1">
    <source>
        <dbReference type="SAM" id="Phobius"/>
    </source>
</evidence>
<evidence type="ECO:0000313" key="3">
    <source>
        <dbReference type="Proteomes" id="UP000324222"/>
    </source>
</evidence>
<gene>
    <name evidence="2" type="ORF">E2C01_087863</name>
</gene>
<dbReference type="AlphaFoldDB" id="A0A5B7JHM8"/>
<dbReference type="Proteomes" id="UP000324222">
    <property type="component" value="Unassembled WGS sequence"/>
</dbReference>
<sequence>MCASASNINKGWQGGPGRETRNTCALFHVRDKRRPQRHTGGRDARRYAQALAPVQSPRVASLRRHIAQAVQRRMTHVVSRSNYVKLSNCQFATNPEDQWCFTGGKVLALFLVAFLCHGSNCTTLPVQKPLKRHSLFLRKVLHQAGLFSHLKIIMVPFFNLYVHFFF</sequence>
<name>A0A5B7JHM8_PORTR</name>
<proteinExistence type="predicted"/>
<feature type="transmembrane region" description="Helical" evidence="1">
    <location>
        <begin position="140"/>
        <end position="162"/>
    </location>
</feature>
<keyword evidence="1" id="KW-1133">Transmembrane helix</keyword>
<keyword evidence="3" id="KW-1185">Reference proteome</keyword>
<accession>A0A5B7JHM8</accession>
<dbReference type="EMBL" id="VSRR010092392">
    <property type="protein sequence ID" value="MPC92757.1"/>
    <property type="molecule type" value="Genomic_DNA"/>
</dbReference>
<organism evidence="2 3">
    <name type="scientific">Portunus trituberculatus</name>
    <name type="common">Swimming crab</name>
    <name type="synonym">Neptunus trituberculatus</name>
    <dbReference type="NCBI Taxonomy" id="210409"/>
    <lineage>
        <taxon>Eukaryota</taxon>
        <taxon>Metazoa</taxon>
        <taxon>Ecdysozoa</taxon>
        <taxon>Arthropoda</taxon>
        <taxon>Crustacea</taxon>
        <taxon>Multicrustacea</taxon>
        <taxon>Malacostraca</taxon>
        <taxon>Eumalacostraca</taxon>
        <taxon>Eucarida</taxon>
        <taxon>Decapoda</taxon>
        <taxon>Pleocyemata</taxon>
        <taxon>Brachyura</taxon>
        <taxon>Eubrachyura</taxon>
        <taxon>Portunoidea</taxon>
        <taxon>Portunidae</taxon>
        <taxon>Portuninae</taxon>
        <taxon>Portunus</taxon>
    </lineage>
</organism>
<keyword evidence="1" id="KW-0472">Membrane</keyword>
<keyword evidence="1" id="KW-0812">Transmembrane</keyword>
<reference evidence="2 3" key="1">
    <citation type="submission" date="2019-05" db="EMBL/GenBank/DDBJ databases">
        <title>Another draft genome of Portunus trituberculatus and its Hox gene families provides insights of decapod evolution.</title>
        <authorList>
            <person name="Jeong J.-H."/>
            <person name="Song I."/>
            <person name="Kim S."/>
            <person name="Choi T."/>
            <person name="Kim D."/>
            <person name="Ryu S."/>
            <person name="Kim W."/>
        </authorList>
    </citation>
    <scope>NUCLEOTIDE SEQUENCE [LARGE SCALE GENOMIC DNA]</scope>
    <source>
        <tissue evidence="2">Muscle</tissue>
    </source>
</reference>